<protein>
    <submittedName>
        <fullName evidence="1">SMI1/KNR4 family protein</fullName>
    </submittedName>
</protein>
<dbReference type="EMBL" id="JAMQAW010000012">
    <property type="protein sequence ID" value="MCM2389787.1"/>
    <property type="molecule type" value="Genomic_DNA"/>
</dbReference>
<comment type="caution">
    <text evidence="1">The sequence shown here is derived from an EMBL/GenBank/DDBJ whole genome shotgun (WGS) entry which is preliminary data.</text>
</comment>
<gene>
    <name evidence="1" type="ORF">NBG84_16080</name>
</gene>
<keyword evidence="2" id="KW-1185">Reference proteome</keyword>
<sequence length="305" mass="34181">MDDNEDVLRAVQRLARPGMGDLHCDEAGHSANHCCLALSERTPLPMLQDALSARYGQPRNLAMDGYVDPTVTERTGLPLLVPFGERVVEMRAWTYGSRWIGCGTIQFGNGIRPVVLVAEEQDPAAELPEGASWAEGVIAATGWDTTRARTVDWAAAEARLGTALPSDYKWLAEMFGHGAFDEYLELFVPGACFSSRDIILNTKRSGEWARTNSGDLWEPYDVYPAPGGLLEWAHSEQADQFFWLTEGLDPDRWPILATPDLPDSWVRFDGTTTEFIYRILTERQHPFSTARYFDSHWFQSCESEG</sequence>
<dbReference type="InterPro" id="IPR037883">
    <property type="entry name" value="Knr4/Smi1-like_sf"/>
</dbReference>
<dbReference type="SUPFAM" id="SSF160631">
    <property type="entry name" value="SMI1/KNR4-like"/>
    <property type="match status" value="1"/>
</dbReference>
<organism evidence="1 2">
    <name type="scientific">Streptomyces albipurpureus</name>
    <dbReference type="NCBI Taxonomy" id="2897419"/>
    <lineage>
        <taxon>Bacteria</taxon>
        <taxon>Bacillati</taxon>
        <taxon>Actinomycetota</taxon>
        <taxon>Actinomycetes</taxon>
        <taxon>Kitasatosporales</taxon>
        <taxon>Streptomycetaceae</taxon>
        <taxon>Streptomyces</taxon>
    </lineage>
</organism>
<name>A0ABT0UMD8_9ACTN</name>
<reference evidence="1" key="1">
    <citation type="submission" date="2022-06" db="EMBL/GenBank/DDBJ databases">
        <title>Genome public.</title>
        <authorList>
            <person name="Sun Q."/>
        </authorList>
    </citation>
    <scope>NUCLEOTIDE SEQUENCE</scope>
    <source>
        <strain evidence="1">CWNU-1</strain>
    </source>
</reference>
<proteinExistence type="predicted"/>
<accession>A0ABT0UMD8</accession>
<dbReference type="Proteomes" id="UP001431429">
    <property type="component" value="Unassembled WGS sequence"/>
</dbReference>
<dbReference type="RefSeq" id="WP_250920133.1">
    <property type="nucleotide sequence ID" value="NZ_JAMQAW010000012.1"/>
</dbReference>
<evidence type="ECO:0000313" key="2">
    <source>
        <dbReference type="Proteomes" id="UP001431429"/>
    </source>
</evidence>
<evidence type="ECO:0000313" key="1">
    <source>
        <dbReference type="EMBL" id="MCM2389787.1"/>
    </source>
</evidence>